<keyword evidence="2 10" id="KW-0963">Cytoplasm</keyword>
<keyword evidence="12" id="KW-1185">Reference proteome</keyword>
<dbReference type="EC" id="4.2.1.19" evidence="10"/>
<name>G8QTT8_SPHPG</name>
<feature type="region of interest" description="Histidinol-phosphatase" evidence="10">
    <location>
        <begin position="1"/>
        <end position="193"/>
    </location>
</feature>
<dbReference type="InterPro" id="IPR023214">
    <property type="entry name" value="HAD_sf"/>
</dbReference>
<dbReference type="Gene3D" id="3.40.50.1000">
    <property type="entry name" value="HAD superfamily/HAD-like"/>
    <property type="match status" value="1"/>
</dbReference>
<comment type="similarity">
    <text evidence="10">In the N-terminal section; belongs to the histidinol-phosphatase family.</text>
</comment>
<dbReference type="HAMAP" id="MF_00076">
    <property type="entry name" value="HisB"/>
    <property type="match status" value="1"/>
</dbReference>
<dbReference type="NCBIfam" id="NF003937">
    <property type="entry name" value="PRK05446.1"/>
    <property type="match status" value="1"/>
</dbReference>
<dbReference type="RefSeq" id="WP_014269963.1">
    <property type="nucleotide sequence ID" value="NC_016633.1"/>
</dbReference>
<dbReference type="InterPro" id="IPR006543">
    <property type="entry name" value="Histidinol-phos"/>
</dbReference>
<accession>G8QTT8</accession>
<evidence type="ECO:0000256" key="1">
    <source>
        <dbReference type="ARBA" id="ARBA00005047"/>
    </source>
</evidence>
<dbReference type="NCBIfam" id="NF002114">
    <property type="entry name" value="PRK00951.2-4"/>
    <property type="match status" value="1"/>
</dbReference>
<dbReference type="Proteomes" id="UP000005632">
    <property type="component" value="Chromosome"/>
</dbReference>
<dbReference type="GO" id="GO:0000105">
    <property type="term" value="P:L-histidine biosynthetic process"/>
    <property type="evidence" value="ECO:0007669"/>
    <property type="project" value="UniProtKB-UniRule"/>
</dbReference>
<evidence type="ECO:0000256" key="3">
    <source>
        <dbReference type="ARBA" id="ARBA00022605"/>
    </source>
</evidence>
<comment type="catalytic activity">
    <reaction evidence="10">
        <text>D-erythro-1-(imidazol-4-yl)glycerol 3-phosphate = 3-(imidazol-4-yl)-2-oxopropyl phosphate + H2O</text>
        <dbReference type="Rhea" id="RHEA:11040"/>
        <dbReference type="ChEBI" id="CHEBI:15377"/>
        <dbReference type="ChEBI" id="CHEBI:57766"/>
        <dbReference type="ChEBI" id="CHEBI:58278"/>
        <dbReference type="EC" id="4.2.1.19"/>
    </reaction>
</comment>
<dbReference type="InterPro" id="IPR006549">
    <property type="entry name" value="HAD-SF_hydro_IIIA"/>
</dbReference>
<comment type="subcellular location">
    <subcellularLocation>
        <location evidence="10">Cytoplasm</location>
    </subcellularLocation>
</comment>
<dbReference type="PANTHER" id="PTHR23133">
    <property type="entry name" value="IMIDAZOLEGLYCEROL-PHOSPHATE DEHYDRATASE HIS7"/>
    <property type="match status" value="1"/>
</dbReference>
<dbReference type="NCBIfam" id="TIGR01656">
    <property type="entry name" value="Histidinol-ppas"/>
    <property type="match status" value="1"/>
</dbReference>
<comment type="cofactor">
    <cofactor evidence="10">
        <name>Mg(2+)</name>
        <dbReference type="ChEBI" id="CHEBI:18420"/>
    </cofactor>
</comment>
<dbReference type="PROSITE" id="PS00954">
    <property type="entry name" value="IGP_DEHYDRATASE_1"/>
    <property type="match status" value="1"/>
</dbReference>
<dbReference type="GO" id="GO:0046872">
    <property type="term" value="F:metal ion binding"/>
    <property type="evidence" value="ECO:0007669"/>
    <property type="project" value="UniProtKB-KW"/>
</dbReference>
<dbReference type="NCBIfam" id="TIGR01261">
    <property type="entry name" value="hisB_Nterm"/>
    <property type="match status" value="1"/>
</dbReference>
<comment type="catalytic activity">
    <reaction evidence="10">
        <text>L-histidinol phosphate + H2O = L-histidinol + phosphate</text>
        <dbReference type="Rhea" id="RHEA:14465"/>
        <dbReference type="ChEBI" id="CHEBI:15377"/>
        <dbReference type="ChEBI" id="CHEBI:43474"/>
        <dbReference type="ChEBI" id="CHEBI:57699"/>
        <dbReference type="ChEBI" id="CHEBI:57980"/>
        <dbReference type="EC" id="3.1.3.15"/>
    </reaction>
</comment>
<evidence type="ECO:0000256" key="5">
    <source>
        <dbReference type="ARBA" id="ARBA00022801"/>
    </source>
</evidence>
<dbReference type="UniPathway" id="UPA00031">
    <property type="reaction ID" value="UER00011"/>
</dbReference>
<reference evidence="11 12" key="1">
    <citation type="submission" date="2011-11" db="EMBL/GenBank/DDBJ databases">
        <title>Complete sequence of Spirochaeta sp. grapes.</title>
        <authorList>
            <consortium name="US DOE Joint Genome Institute"/>
            <person name="Lucas S."/>
            <person name="Han J."/>
            <person name="Lapidus A."/>
            <person name="Cheng J.-F."/>
            <person name="Goodwin L."/>
            <person name="Pitluck S."/>
            <person name="Peters L."/>
            <person name="Ovchinnikova G."/>
            <person name="Munk A.C."/>
            <person name="Detter J.C."/>
            <person name="Han C."/>
            <person name="Tapia R."/>
            <person name="Land M."/>
            <person name="Hauser L."/>
            <person name="Kyrpides N."/>
            <person name="Ivanova N."/>
            <person name="Pagani I."/>
            <person name="Ritalahtilisa K."/>
            <person name="Loeffler F."/>
            <person name="Woyke T."/>
        </authorList>
    </citation>
    <scope>NUCLEOTIDE SEQUENCE [LARGE SCALE GENOMIC DNA]</scope>
    <source>
        <strain evidence="12">ATCC BAA-1885 / DSM 22778 / Grapes</strain>
    </source>
</reference>
<sequence>MENKQYKPVLFLDRDGIIVIEDQIDSLEKVIFIPGVFNALARLRKESDFYFAMVSNQDGVGTPSFPQEAFSIPHARIMETLQGEGIDFDAVHVDLSLPSDNCPGRKPKIGMLGEYLSGEYDLEHSVMIGDRLTDVELAHNLGCKAVWFANPERETELDEGRAKELNLRESCILISDDWPTVAGFLLGDKKLMSRTATVVRKTKETAIELSVNLDGTGRGQVSTGIAFFDHMLDQIVRHTGFDIHLHAHGDLIVDEHHTVEDVGLALGQAVREALADKRGISRYGFEILPMDEVLSQVALDFSGRPYFVWDVSFKREYVGTFPTEMVEHFFKSFCDESKCNLNMKVSEGNTHHQVEALFKAFARAMKKAVHRYPWSDSLPSTKGVL</sequence>
<protein>
    <recommendedName>
        <fullName evidence="10">Histidine biosynthesis bifunctional protein HisB</fullName>
    </recommendedName>
    <domain>
        <recommendedName>
            <fullName evidence="10">Histidinol-phosphatase</fullName>
            <ecNumber evidence="10">3.1.3.15</ecNumber>
        </recommendedName>
    </domain>
    <domain>
        <recommendedName>
            <fullName evidence="10">Imidazoleglycerol-phosphate dehydratase</fullName>
            <shortName evidence="10">IGPD</shortName>
            <ecNumber evidence="10">4.2.1.19</ecNumber>
        </recommendedName>
    </domain>
</protein>
<dbReference type="KEGG" id="sgp:SpiGrapes_1301"/>
<dbReference type="InterPro" id="IPR000807">
    <property type="entry name" value="ImidazoleglycerolP_deHydtase"/>
</dbReference>
<evidence type="ECO:0000256" key="7">
    <source>
        <dbReference type="ARBA" id="ARBA00023102"/>
    </source>
</evidence>
<dbReference type="SUPFAM" id="SSF54211">
    <property type="entry name" value="Ribosomal protein S5 domain 2-like"/>
    <property type="match status" value="2"/>
</dbReference>
<comment type="caution">
    <text evidence="10">Lacks conserved residue(s) required for the propagation of feature annotation.</text>
</comment>
<dbReference type="STRING" id="158190.SpiGrapes_1301"/>
<dbReference type="HOGENOM" id="CLU_044308_0_0_12"/>
<evidence type="ECO:0000256" key="6">
    <source>
        <dbReference type="ARBA" id="ARBA00022842"/>
    </source>
</evidence>
<feature type="active site" description="Nucleophile" evidence="10">
    <location>
        <position position="13"/>
    </location>
</feature>
<dbReference type="InterPro" id="IPR020568">
    <property type="entry name" value="Ribosomal_Su5_D2-typ_SF"/>
</dbReference>
<keyword evidence="8 10" id="KW-0456">Lyase</keyword>
<dbReference type="eggNOG" id="COG0131">
    <property type="taxonomic scope" value="Bacteria"/>
</dbReference>
<dbReference type="InterPro" id="IPR020566">
    <property type="entry name" value="His_synth_bifunc_HisB"/>
</dbReference>
<keyword evidence="3 10" id="KW-0028">Amino-acid biosynthesis</keyword>
<feature type="binding site" evidence="10">
    <location>
        <position position="130"/>
    </location>
    <ligand>
        <name>Mg(2+)</name>
        <dbReference type="ChEBI" id="CHEBI:18420"/>
    </ligand>
</feature>
<comment type="similarity">
    <text evidence="10">In the C-terminal section; belongs to the imidazoleglycerol-phosphate dehydratase family.</text>
</comment>
<dbReference type="Gene3D" id="3.30.230.40">
    <property type="entry name" value="Imidazole glycerol phosphate dehydratase, domain 1"/>
    <property type="match status" value="2"/>
</dbReference>
<dbReference type="NCBIfam" id="TIGR01662">
    <property type="entry name" value="HAD-SF-IIIA"/>
    <property type="match status" value="1"/>
</dbReference>
<dbReference type="EC" id="3.1.3.15" evidence="10"/>
<feature type="active site" description="Proton donor" evidence="10">
    <location>
        <position position="15"/>
    </location>
</feature>
<evidence type="ECO:0000256" key="2">
    <source>
        <dbReference type="ARBA" id="ARBA00022490"/>
    </source>
</evidence>
<organism evidence="11 12">
    <name type="scientific">Sphaerochaeta pleomorpha (strain ATCC BAA-1885 / DSM 22778 / Grapes)</name>
    <dbReference type="NCBI Taxonomy" id="158190"/>
    <lineage>
        <taxon>Bacteria</taxon>
        <taxon>Pseudomonadati</taxon>
        <taxon>Spirochaetota</taxon>
        <taxon>Spirochaetia</taxon>
        <taxon>Spirochaetales</taxon>
        <taxon>Sphaerochaetaceae</taxon>
        <taxon>Sphaerochaeta</taxon>
    </lineage>
</organism>
<dbReference type="OrthoDB" id="9790411at2"/>
<dbReference type="GO" id="GO:0004401">
    <property type="term" value="F:histidinol-phosphatase activity"/>
    <property type="evidence" value="ECO:0007669"/>
    <property type="project" value="UniProtKB-UniRule"/>
</dbReference>
<dbReference type="InterPro" id="IPR005954">
    <property type="entry name" value="HisB_N"/>
</dbReference>
<dbReference type="PANTHER" id="PTHR23133:SF2">
    <property type="entry name" value="IMIDAZOLEGLYCEROL-PHOSPHATE DEHYDRATASE"/>
    <property type="match status" value="1"/>
</dbReference>
<keyword evidence="9 10" id="KW-0511">Multifunctional enzyme</keyword>
<evidence type="ECO:0000256" key="10">
    <source>
        <dbReference type="HAMAP-Rule" id="MF_01022"/>
    </source>
</evidence>
<evidence type="ECO:0000256" key="8">
    <source>
        <dbReference type="ARBA" id="ARBA00023239"/>
    </source>
</evidence>
<dbReference type="InterPro" id="IPR036412">
    <property type="entry name" value="HAD-like_sf"/>
</dbReference>
<dbReference type="SUPFAM" id="SSF56784">
    <property type="entry name" value="HAD-like"/>
    <property type="match status" value="1"/>
</dbReference>
<keyword evidence="7 10" id="KW-0368">Histidine biosynthesis</keyword>
<evidence type="ECO:0000256" key="4">
    <source>
        <dbReference type="ARBA" id="ARBA00022723"/>
    </source>
</evidence>
<dbReference type="FunFam" id="3.30.230.40:FF:000001">
    <property type="entry name" value="Imidazoleglycerol-phosphate dehydratase HisB"/>
    <property type="match status" value="1"/>
</dbReference>
<comment type="pathway">
    <text evidence="1 10">Amino-acid biosynthesis; L-histidine biosynthesis; L-histidine from 5-phospho-alpha-D-ribose 1-diphosphate: step 6/9.</text>
</comment>
<feature type="binding site" evidence="10">
    <location>
        <position position="13"/>
    </location>
    <ligand>
        <name>Mg(2+)</name>
        <dbReference type="ChEBI" id="CHEBI:18420"/>
    </ligand>
</feature>
<dbReference type="GO" id="GO:0004424">
    <property type="term" value="F:imidazoleglycerol-phosphate dehydratase activity"/>
    <property type="evidence" value="ECO:0007669"/>
    <property type="project" value="UniProtKB-UniRule"/>
</dbReference>
<gene>
    <name evidence="10" type="primary">hisB</name>
    <name evidence="11" type="ordered locus">SpiGrapes_1301</name>
</gene>
<dbReference type="EMBL" id="CP003155">
    <property type="protein sequence ID" value="AEV29114.1"/>
    <property type="molecule type" value="Genomic_DNA"/>
</dbReference>
<dbReference type="InterPro" id="IPR038494">
    <property type="entry name" value="IGPD_sf"/>
</dbReference>
<dbReference type="GO" id="GO:0005737">
    <property type="term" value="C:cytoplasm"/>
    <property type="evidence" value="ECO:0007669"/>
    <property type="project" value="UniProtKB-SubCell"/>
</dbReference>
<dbReference type="eggNOG" id="COG0241">
    <property type="taxonomic scope" value="Bacteria"/>
</dbReference>
<keyword evidence="4 10" id="KW-0479">Metal-binding</keyword>
<keyword evidence="6 10" id="KW-0460">Magnesium</keyword>
<keyword evidence="5 10" id="KW-0378">Hydrolase</keyword>
<feature type="binding site" evidence="10">
    <location>
        <position position="15"/>
    </location>
    <ligand>
        <name>Mg(2+)</name>
        <dbReference type="ChEBI" id="CHEBI:18420"/>
    </ligand>
</feature>
<dbReference type="Pfam" id="PF00475">
    <property type="entry name" value="IGPD"/>
    <property type="match status" value="1"/>
</dbReference>
<feature type="region of interest" description="Imidazoleglycerol-phosphate dehydratase" evidence="10">
    <location>
        <begin position="194"/>
        <end position="385"/>
    </location>
</feature>
<evidence type="ECO:0000313" key="11">
    <source>
        <dbReference type="EMBL" id="AEV29114.1"/>
    </source>
</evidence>
<comment type="pathway">
    <text evidence="10">Amino-acid biosynthesis; L-histidine biosynthesis; L-histidine from 5-phospho-alpha-D-ribose 1-diphosphate: step 8/9.</text>
</comment>
<dbReference type="Pfam" id="PF13242">
    <property type="entry name" value="Hydrolase_like"/>
    <property type="match status" value="1"/>
</dbReference>
<dbReference type="CDD" id="cd07914">
    <property type="entry name" value="IGPD"/>
    <property type="match status" value="1"/>
</dbReference>
<dbReference type="NCBIfam" id="NF002111">
    <property type="entry name" value="PRK00951.2-1"/>
    <property type="match status" value="1"/>
</dbReference>
<proteinExistence type="inferred from homology"/>
<dbReference type="AlphaFoldDB" id="G8QTT8"/>
<dbReference type="HAMAP" id="MF_01022">
    <property type="entry name" value="Bifunc_HisB"/>
    <property type="match status" value="1"/>
</dbReference>
<dbReference type="InterPro" id="IPR020565">
    <property type="entry name" value="ImidazoleglycerP_deHydtase_CS"/>
</dbReference>
<evidence type="ECO:0000313" key="12">
    <source>
        <dbReference type="Proteomes" id="UP000005632"/>
    </source>
</evidence>
<evidence type="ECO:0000256" key="9">
    <source>
        <dbReference type="ARBA" id="ARBA00023268"/>
    </source>
</evidence>
<dbReference type="FunFam" id="3.30.230.40:FF:000003">
    <property type="entry name" value="Imidazoleglycerol-phosphate dehydratase HisB"/>
    <property type="match status" value="1"/>
</dbReference>